<dbReference type="STRING" id="1395571.TMS3_0120315"/>
<protein>
    <recommendedName>
        <fullName evidence="11 12">Replicative DNA helicase</fullName>
        <ecNumber evidence="11 12">5.6.2.3</ecNumber>
    </recommendedName>
</protein>
<dbReference type="Pfam" id="PF03796">
    <property type="entry name" value="DnaB_C"/>
    <property type="match status" value="1"/>
</dbReference>
<dbReference type="GO" id="GO:0006269">
    <property type="term" value="P:DNA replication, synthesis of primer"/>
    <property type="evidence" value="ECO:0007669"/>
    <property type="project" value="UniProtKB-UniRule"/>
</dbReference>
<dbReference type="PANTHER" id="PTHR30153">
    <property type="entry name" value="REPLICATIVE DNA HELICASE DNAB"/>
    <property type="match status" value="1"/>
</dbReference>
<dbReference type="SUPFAM" id="SSF52540">
    <property type="entry name" value="P-loop containing nucleoside triphosphate hydrolases"/>
    <property type="match status" value="1"/>
</dbReference>
<dbReference type="InterPro" id="IPR016136">
    <property type="entry name" value="DNA_helicase_N/primase_C"/>
</dbReference>
<keyword evidence="5 12" id="KW-0378">Hydrolase</keyword>
<evidence type="ECO:0000256" key="12">
    <source>
        <dbReference type="RuleBase" id="RU362085"/>
    </source>
</evidence>
<evidence type="ECO:0000259" key="13">
    <source>
        <dbReference type="PROSITE" id="PS51199"/>
    </source>
</evidence>
<dbReference type="GO" id="GO:0005524">
    <property type="term" value="F:ATP binding"/>
    <property type="evidence" value="ECO:0007669"/>
    <property type="project" value="UniProtKB-UniRule"/>
</dbReference>
<keyword evidence="4 12" id="KW-0547">Nucleotide-binding</keyword>
<evidence type="ECO:0000256" key="6">
    <source>
        <dbReference type="ARBA" id="ARBA00022806"/>
    </source>
</evidence>
<dbReference type="InterPro" id="IPR036185">
    <property type="entry name" value="DNA_heli_DnaB-like_N_sf"/>
</dbReference>
<accession>A0A0A1YEA0</accession>
<name>A0A0A1YEA0_9PSED</name>
<evidence type="ECO:0000256" key="4">
    <source>
        <dbReference type="ARBA" id="ARBA00022741"/>
    </source>
</evidence>
<evidence type="ECO:0000256" key="10">
    <source>
        <dbReference type="ARBA" id="ARBA00048954"/>
    </source>
</evidence>
<organism evidence="14 15">
    <name type="scientific">Pseudomonas taeanensis MS-3</name>
    <dbReference type="NCBI Taxonomy" id="1395571"/>
    <lineage>
        <taxon>Bacteria</taxon>
        <taxon>Pseudomonadati</taxon>
        <taxon>Pseudomonadota</taxon>
        <taxon>Gammaproteobacteria</taxon>
        <taxon>Pseudomonadales</taxon>
        <taxon>Pseudomonadaceae</taxon>
        <taxon>Pseudomonas</taxon>
    </lineage>
</organism>
<dbReference type="InterPro" id="IPR027417">
    <property type="entry name" value="P-loop_NTPase"/>
</dbReference>
<keyword evidence="6 12" id="KW-0347">Helicase</keyword>
<dbReference type="Gene3D" id="3.40.50.300">
    <property type="entry name" value="P-loop containing nucleotide triphosphate hydrolases"/>
    <property type="match status" value="1"/>
</dbReference>
<comment type="caution">
    <text evidence="14">The sequence shown here is derived from an EMBL/GenBank/DDBJ whole genome shotgun (WGS) entry which is preliminary data.</text>
</comment>
<keyword evidence="2 12" id="KW-0639">Primosome</keyword>
<evidence type="ECO:0000256" key="2">
    <source>
        <dbReference type="ARBA" id="ARBA00022515"/>
    </source>
</evidence>
<evidence type="ECO:0000256" key="7">
    <source>
        <dbReference type="ARBA" id="ARBA00022840"/>
    </source>
</evidence>
<dbReference type="GO" id="GO:0043139">
    <property type="term" value="F:5'-3' DNA helicase activity"/>
    <property type="evidence" value="ECO:0007669"/>
    <property type="project" value="UniProtKB-EC"/>
</dbReference>
<dbReference type="AlphaFoldDB" id="A0A0A1YEA0"/>
<feature type="domain" description="SF4 helicase" evidence="13">
    <location>
        <begin position="174"/>
        <end position="442"/>
    </location>
</feature>
<dbReference type="Pfam" id="PF00772">
    <property type="entry name" value="DnaB"/>
    <property type="match status" value="1"/>
</dbReference>
<evidence type="ECO:0000256" key="5">
    <source>
        <dbReference type="ARBA" id="ARBA00022801"/>
    </source>
</evidence>
<dbReference type="InterPro" id="IPR007693">
    <property type="entry name" value="DNA_helicase_DnaB-like_N"/>
</dbReference>
<dbReference type="eggNOG" id="COG0305">
    <property type="taxonomic scope" value="Bacteria"/>
</dbReference>
<proteinExistence type="inferred from homology"/>
<comment type="catalytic activity">
    <reaction evidence="10 12">
        <text>ATP + H2O = ADP + phosphate + H(+)</text>
        <dbReference type="Rhea" id="RHEA:13065"/>
        <dbReference type="ChEBI" id="CHEBI:15377"/>
        <dbReference type="ChEBI" id="CHEBI:15378"/>
        <dbReference type="ChEBI" id="CHEBI:30616"/>
        <dbReference type="ChEBI" id="CHEBI:43474"/>
        <dbReference type="ChEBI" id="CHEBI:456216"/>
        <dbReference type="EC" id="5.6.2.3"/>
    </reaction>
</comment>
<dbReference type="EC" id="5.6.2.3" evidence="11 12"/>
<dbReference type="Gene3D" id="1.10.860.10">
    <property type="entry name" value="DNAb Helicase, Chain A"/>
    <property type="match status" value="1"/>
</dbReference>
<dbReference type="GO" id="GO:1990077">
    <property type="term" value="C:primosome complex"/>
    <property type="evidence" value="ECO:0007669"/>
    <property type="project" value="UniProtKB-UniRule"/>
</dbReference>
<gene>
    <name evidence="14" type="ORF">TMS3_0120315</name>
</gene>
<keyword evidence="9" id="KW-0413">Isomerase</keyword>
<dbReference type="InterPro" id="IPR007692">
    <property type="entry name" value="DNA_helicase_DnaB"/>
</dbReference>
<dbReference type="InterPro" id="IPR007694">
    <property type="entry name" value="DNA_helicase_DnaB-like_C"/>
</dbReference>
<dbReference type="GO" id="GO:0003677">
    <property type="term" value="F:DNA binding"/>
    <property type="evidence" value="ECO:0007669"/>
    <property type="project" value="UniProtKB-UniRule"/>
</dbReference>
<dbReference type="GO" id="GO:0016887">
    <property type="term" value="F:ATP hydrolysis activity"/>
    <property type="evidence" value="ECO:0007669"/>
    <property type="project" value="RHEA"/>
</dbReference>
<evidence type="ECO:0000256" key="8">
    <source>
        <dbReference type="ARBA" id="ARBA00023125"/>
    </source>
</evidence>
<evidence type="ECO:0000256" key="1">
    <source>
        <dbReference type="ARBA" id="ARBA00008428"/>
    </source>
</evidence>
<dbReference type="CDD" id="cd00984">
    <property type="entry name" value="DnaB_C"/>
    <property type="match status" value="1"/>
</dbReference>
<dbReference type="PROSITE" id="PS51199">
    <property type="entry name" value="SF4_HELICASE"/>
    <property type="match status" value="1"/>
</dbReference>
<evidence type="ECO:0000256" key="9">
    <source>
        <dbReference type="ARBA" id="ARBA00023235"/>
    </source>
</evidence>
<dbReference type="NCBIfam" id="TIGR00665">
    <property type="entry name" value="DnaB"/>
    <property type="match status" value="1"/>
</dbReference>
<dbReference type="RefSeq" id="WP_025167033.1">
    <property type="nucleotide sequence ID" value="NZ_AWSQ01000008.1"/>
</dbReference>
<keyword evidence="15" id="KW-1185">Reference proteome</keyword>
<evidence type="ECO:0000313" key="14">
    <source>
        <dbReference type="EMBL" id="KFX68095.1"/>
    </source>
</evidence>
<keyword evidence="7 12" id="KW-0067">ATP-binding</keyword>
<sequence length="449" mass="49582">MMHLDLSPPHSVEAEQGVLGGLMLDNNTWDLIGDQLLAEDFFRHEHKMIFQAVAGLATKGHPFDIVTLGEALAEPAEVGGLPYLVELAKNTPSVANIEHYANIVRNRSHLRHLMSLGYLCSREASDQQADAFEVQESVEQKLFALGQDRSASEFINLTQCITNVIEKIDEHFNGNVTVTGVPSGLGDLDELTAGFQPADLIILGARPSMGKTSLALNFVDTALQNKPQETVQVYSLEMPAEALIYRLMAILGHLDLGKLLKGRLDDDDWPRLTAAVARMHGYGDRLVIDDSSGLTPTAIRAKARRAARRFGKPALILVDYLQLMRCPGQENRANEISEISRALKALAKEMNCPVVALSQLNRDLERRPNKRPINADLRDSGAIEQDADVIMFVYRDEVYHPETEFKGIAEIIIGKHRNGPTGTVRTAFIPHQTRFANLSASSDWQGVHA</sequence>
<comment type="function">
    <text evidence="12">The main replicative DNA helicase, it participates in initiation and elongation during chromosome replication. Travels ahead of the DNA replisome, separating dsDNA into templates for DNA synthesis. A processive ATP-dependent 5'-3' DNA helicase it has DNA-dependent ATPase activity.</text>
</comment>
<dbReference type="PANTHER" id="PTHR30153:SF2">
    <property type="entry name" value="REPLICATIVE DNA HELICASE"/>
    <property type="match status" value="1"/>
</dbReference>
<reference evidence="14 15" key="1">
    <citation type="journal article" date="2014" name="Genome Announc.">
        <title>Draft Genome Sequence of Petroleum Oil-Degrading Marine Bacterium Pseudomonas taeanensis Strain MS-3, Isolated from a Crude Oil-Contaminated Seashore.</title>
        <authorList>
            <person name="Lee S.Y."/>
            <person name="Kim S.H."/>
            <person name="Lee D.G."/>
            <person name="Shin S."/>
            <person name="Yun S.H."/>
            <person name="Choi C.W."/>
            <person name="Chung Y.H."/>
            <person name="Choi J.S."/>
            <person name="Kahng H.Y."/>
            <person name="Kim S.I."/>
        </authorList>
    </citation>
    <scope>NUCLEOTIDE SEQUENCE [LARGE SCALE GENOMIC DNA]</scope>
    <source>
        <strain evidence="14 15">MS-3</strain>
    </source>
</reference>
<evidence type="ECO:0000256" key="3">
    <source>
        <dbReference type="ARBA" id="ARBA00022705"/>
    </source>
</evidence>
<dbReference type="GO" id="GO:0005829">
    <property type="term" value="C:cytosol"/>
    <property type="evidence" value="ECO:0007669"/>
    <property type="project" value="TreeGrafter"/>
</dbReference>
<dbReference type="Proteomes" id="UP000030063">
    <property type="component" value="Unassembled WGS sequence"/>
</dbReference>
<evidence type="ECO:0000313" key="15">
    <source>
        <dbReference type="Proteomes" id="UP000030063"/>
    </source>
</evidence>
<dbReference type="OrthoDB" id="9773982at2"/>
<evidence type="ECO:0000256" key="11">
    <source>
        <dbReference type="NCBIfam" id="TIGR00665"/>
    </source>
</evidence>
<keyword evidence="8 12" id="KW-0238">DNA-binding</keyword>
<keyword evidence="3 12" id="KW-0235">DNA replication</keyword>
<dbReference type="SUPFAM" id="SSF48024">
    <property type="entry name" value="N-terminal domain of DnaB helicase"/>
    <property type="match status" value="1"/>
</dbReference>
<dbReference type="EMBL" id="AWSQ01000008">
    <property type="protein sequence ID" value="KFX68095.1"/>
    <property type="molecule type" value="Genomic_DNA"/>
</dbReference>
<comment type="similarity">
    <text evidence="1 12">Belongs to the helicase family. DnaB subfamily.</text>
</comment>
<dbReference type="NCBIfam" id="NF004384">
    <property type="entry name" value="PRK05748.1"/>
    <property type="match status" value="1"/>
</dbReference>